<dbReference type="STRING" id="360412.LARV_02663"/>
<dbReference type="Proteomes" id="UP000055060">
    <property type="component" value="Unassembled WGS sequence"/>
</dbReference>
<dbReference type="EMBL" id="DF967972">
    <property type="protein sequence ID" value="GAP14884.1"/>
    <property type="molecule type" value="Genomic_DNA"/>
</dbReference>
<accession>A0A0S7BIE3</accession>
<gene>
    <name evidence="1" type="ORF">LARV_02663</name>
</gene>
<protein>
    <submittedName>
        <fullName evidence="1">Uncharacterized protein conserved in bacteria</fullName>
    </submittedName>
</protein>
<sequence>MLREAIQRDKGRKTLTPETVATYAALHLTDDDGLPITPAAHHWLWLRLLCDERIKKLLIIAPPESAKTTWAISAYLGCRIGFWPEQSIIIGSTSGSVAEKRSISLRTAIESAGWQATFPDVLPVKAKSGLEYTTTEWSVAPNGEPRPGRLHPTIAAYGTGGSVIGSRADLVVADDLLDFDNSRTAHQRELVEYWFHNSLLSRRKSRTGRVIMIGTAWHHEDIYSKARREGGWVTCHVPLLSETTEVFATISYPDNWQFEMLGEPVGRAEA</sequence>
<evidence type="ECO:0000313" key="1">
    <source>
        <dbReference type="EMBL" id="GAP14884.1"/>
    </source>
</evidence>
<organism evidence="1">
    <name type="scientific">Longilinea arvoryzae</name>
    <dbReference type="NCBI Taxonomy" id="360412"/>
    <lineage>
        <taxon>Bacteria</taxon>
        <taxon>Bacillati</taxon>
        <taxon>Chloroflexota</taxon>
        <taxon>Anaerolineae</taxon>
        <taxon>Anaerolineales</taxon>
        <taxon>Anaerolineaceae</taxon>
        <taxon>Longilinea</taxon>
    </lineage>
</organism>
<proteinExistence type="predicted"/>
<evidence type="ECO:0000313" key="2">
    <source>
        <dbReference type="Proteomes" id="UP000055060"/>
    </source>
</evidence>
<keyword evidence="2" id="KW-1185">Reference proteome</keyword>
<reference evidence="1" key="1">
    <citation type="submission" date="2015-07" db="EMBL/GenBank/DDBJ databases">
        <title>Draft Genome Sequences of Anaerolinea thermolimosa IMO-1, Bellilinea caldifistulae GOMI-1, Leptolinea tardivitalis YMTK-2, Levilinea saccharolytica KIBI-1,Longilinea arvoryzae KOME-1, Previously Described as Members of the Anaerolineaceae (Chloroflexi).</title>
        <authorList>
            <person name="Sekiguchi Y."/>
            <person name="Ohashi A."/>
            <person name="Matsuura N."/>
            <person name="Tourlousse M.D."/>
        </authorList>
    </citation>
    <scope>NUCLEOTIDE SEQUENCE [LARGE SCALE GENOMIC DNA]</scope>
    <source>
        <strain evidence="1">KOME-1</strain>
    </source>
</reference>
<dbReference type="RefSeq" id="WP_075074107.1">
    <property type="nucleotide sequence ID" value="NZ_DF967972.1"/>
</dbReference>
<dbReference type="OrthoDB" id="9771580at2"/>
<dbReference type="AlphaFoldDB" id="A0A0S7BIE3"/>
<name>A0A0S7BIE3_9CHLR</name>
<dbReference type="InterPro" id="IPR027417">
    <property type="entry name" value="P-loop_NTPase"/>
</dbReference>
<dbReference type="Gene3D" id="3.40.50.300">
    <property type="entry name" value="P-loop containing nucleotide triphosphate hydrolases"/>
    <property type="match status" value="1"/>
</dbReference>